<dbReference type="GO" id="GO:0016471">
    <property type="term" value="C:vacuolar proton-transporting V-type ATPase complex"/>
    <property type="evidence" value="ECO:0007669"/>
    <property type="project" value="InterPro"/>
</dbReference>
<keyword evidence="3" id="KW-0375">Hydrogen ion transport</keyword>
<organism evidence="8 9">
    <name type="scientific">Polarella glacialis</name>
    <name type="common">Dinoflagellate</name>
    <dbReference type="NCBI Taxonomy" id="89957"/>
    <lineage>
        <taxon>Eukaryota</taxon>
        <taxon>Sar</taxon>
        <taxon>Alveolata</taxon>
        <taxon>Dinophyceae</taxon>
        <taxon>Suessiales</taxon>
        <taxon>Suessiaceae</taxon>
        <taxon>Polarella</taxon>
    </lineage>
</organism>
<dbReference type="InterPro" id="IPR006103">
    <property type="entry name" value="Glyco_hydro_2_cat"/>
</dbReference>
<dbReference type="Pfam" id="PF03179">
    <property type="entry name" value="V-ATPase_G"/>
    <property type="match status" value="1"/>
</dbReference>
<feature type="domain" description="Glycoside hydrolase family 2 catalytic" evidence="7">
    <location>
        <begin position="7"/>
        <end position="199"/>
    </location>
</feature>
<comment type="caution">
    <text evidence="8">The sequence shown here is derived from an EMBL/GenBank/DDBJ whole genome shotgun (WGS) entry which is preliminary data.</text>
</comment>
<name>A0A813K462_POLGL</name>
<dbReference type="InterPro" id="IPR005124">
    <property type="entry name" value="V-ATPase_G"/>
</dbReference>
<dbReference type="AlphaFoldDB" id="A0A813K462"/>
<evidence type="ECO:0000256" key="4">
    <source>
        <dbReference type="ARBA" id="ARBA00023065"/>
    </source>
</evidence>
<dbReference type="PANTHER" id="PTHR34127:SF1">
    <property type="entry name" value="OS04G0405600 PROTEIN"/>
    <property type="match status" value="1"/>
</dbReference>
<gene>
    <name evidence="8" type="ORF">PGLA2088_LOCUS27208</name>
</gene>
<evidence type="ECO:0000313" key="8">
    <source>
        <dbReference type="EMBL" id="CAE8691018.1"/>
    </source>
</evidence>
<dbReference type="InterPro" id="IPR017853">
    <property type="entry name" value="GH"/>
</dbReference>
<dbReference type="EMBL" id="CAJNNW010027358">
    <property type="protein sequence ID" value="CAE8691018.1"/>
    <property type="molecule type" value="Genomic_DNA"/>
</dbReference>
<dbReference type="GO" id="GO:0046961">
    <property type="term" value="F:proton-transporting ATPase activity, rotational mechanism"/>
    <property type="evidence" value="ECO:0007669"/>
    <property type="project" value="InterPro"/>
</dbReference>
<accession>A0A813K462</accession>
<evidence type="ECO:0000256" key="1">
    <source>
        <dbReference type="ARBA" id="ARBA00010066"/>
    </source>
</evidence>
<evidence type="ECO:0000256" key="2">
    <source>
        <dbReference type="ARBA" id="ARBA00022448"/>
    </source>
</evidence>
<dbReference type="Pfam" id="PF02836">
    <property type="entry name" value="Glyco_hydro_2_C"/>
    <property type="match status" value="1"/>
</dbReference>
<dbReference type="GO" id="GO:0004553">
    <property type="term" value="F:hydrolase activity, hydrolyzing O-glycosyl compounds"/>
    <property type="evidence" value="ECO:0007669"/>
    <property type="project" value="InterPro"/>
</dbReference>
<protein>
    <recommendedName>
        <fullName evidence="7">Glycoside hydrolase family 2 catalytic domain-containing protein</fullName>
    </recommendedName>
</protein>
<evidence type="ECO:0000256" key="3">
    <source>
        <dbReference type="ARBA" id="ARBA00022781"/>
    </source>
</evidence>
<comment type="similarity">
    <text evidence="1">Belongs to the V-ATPase G subunit family.</text>
</comment>
<dbReference type="GO" id="GO:0005975">
    <property type="term" value="P:carbohydrate metabolic process"/>
    <property type="evidence" value="ECO:0007669"/>
    <property type="project" value="InterPro"/>
</dbReference>
<keyword evidence="4" id="KW-0406">Ion transport</keyword>
<feature type="region of interest" description="Disordered" evidence="6">
    <location>
        <begin position="291"/>
        <end position="382"/>
    </location>
</feature>
<evidence type="ECO:0000256" key="5">
    <source>
        <dbReference type="SAM" id="Coils"/>
    </source>
</evidence>
<reference evidence="8" key="1">
    <citation type="submission" date="2021-02" db="EMBL/GenBank/DDBJ databases">
        <authorList>
            <person name="Dougan E. K."/>
            <person name="Rhodes N."/>
            <person name="Thang M."/>
            <person name="Chan C."/>
        </authorList>
    </citation>
    <scope>NUCLEOTIDE SEQUENCE</scope>
</reference>
<feature type="compositionally biased region" description="Basic and acidic residues" evidence="6">
    <location>
        <begin position="337"/>
        <end position="359"/>
    </location>
</feature>
<evidence type="ECO:0000259" key="7">
    <source>
        <dbReference type="Pfam" id="PF02836"/>
    </source>
</evidence>
<dbReference type="Gene3D" id="1.20.5.2950">
    <property type="match status" value="1"/>
</dbReference>
<evidence type="ECO:0000256" key="6">
    <source>
        <dbReference type="SAM" id="MobiDB-lite"/>
    </source>
</evidence>
<keyword evidence="5" id="KW-0175">Coiled coil</keyword>
<evidence type="ECO:0000313" key="9">
    <source>
        <dbReference type="Proteomes" id="UP000626109"/>
    </source>
</evidence>
<dbReference type="Proteomes" id="UP000626109">
    <property type="component" value="Unassembled WGS sequence"/>
</dbReference>
<dbReference type="InterPro" id="IPR010765">
    <property type="entry name" value="DUF1350"/>
</dbReference>
<feature type="coiled-coil region" evidence="5">
    <location>
        <begin position="716"/>
        <end position="750"/>
    </location>
</feature>
<dbReference type="Gene3D" id="3.20.20.80">
    <property type="entry name" value="Glycosidases"/>
    <property type="match status" value="1"/>
</dbReference>
<dbReference type="SUPFAM" id="SSF51445">
    <property type="entry name" value="(Trans)glycosidases"/>
    <property type="match status" value="1"/>
</dbReference>
<proteinExistence type="inferred from homology"/>
<sequence>MDESGIAMWEETLGPSTTADNLQDWAHFMRYQLQQLDEMQEASMNHPSIMAWGFFNEGPSDNASACPAYAACAAQLAARDPTRFQTWASNKRTTDKCLEHASMISFNDYPGWYGAGREKTPHDAWTASASFARANHPRKPFIISETGAGGLYEWSDNTTDVMWSLTYQTEILALDIELALSNVNISGVSLWHFFDFKADDDAQACGPCQYLPNVTPPTCGWYNMTSECSLRPGGVNHKGVVDFYRRVKPAFALASAKFGRLEASLDSMRRIERMFGQEAIDRHIESLAESLEASSPERGSMMDPGLPDLPPAQVCQVRSPLPEGHVSHNPRKSVTFNRREGRRTEEVEPRQPPQQKEEQQPPPVSEGEKHHPPGPYSSNSTLCFLRPASTVAGVPVLRPPPWAVEGGERGALLRRVLRFGPSREGVCTAVGKTPGQDITGKHVHCTCMGPRPTPRMHNTRWYKCWLGHKVAPHPAELVAGGSLDGQLPVFGVGHSLGALLSSLLGCGVDIPASYTARLKGQALISYNSQSLSGAVPLWKEVFAKEDFRPAFQGLAEFLEAGENSGVNDVASALLDAATPLVRAAGLEGAATLLGSGKRVSEIFVPALQQLPPLLKDISRGVDDFSPVGPDLYERLKVNYPTEMPVLFVRFAGDPIDDTLFLEKLLRGREGGLARADLKELKGSHLSANFNEPPDLRDGTDALGRAALGVEAEEVVSAAKKSRLAKLRQAKEKAEEEIKEFRDKEEAKFQKEMGFKATTDPADALKESTKAEIAGVMKDFATHKARTIEYIVGRVMDVQVTLTSTQIQALKTGVV</sequence>
<dbReference type="PANTHER" id="PTHR34127">
    <property type="entry name" value="OS04G0405600 PROTEIN"/>
    <property type="match status" value="1"/>
</dbReference>
<keyword evidence="2" id="KW-0813">Transport</keyword>